<accession>A0A0C3FP64</accession>
<dbReference type="HOGENOM" id="CLU_044121_2_1_1"/>
<name>A0A0C3FP64_PILCF</name>
<evidence type="ECO:0000313" key="3">
    <source>
        <dbReference type="Proteomes" id="UP000054166"/>
    </source>
</evidence>
<dbReference type="GO" id="GO:0005634">
    <property type="term" value="C:nucleus"/>
    <property type="evidence" value="ECO:0007669"/>
    <property type="project" value="TreeGrafter"/>
</dbReference>
<dbReference type="PROSITE" id="PS50011">
    <property type="entry name" value="PROTEIN_KINASE_DOM"/>
    <property type="match status" value="1"/>
</dbReference>
<gene>
    <name evidence="2" type="ORF">PILCRDRAFT_816851</name>
</gene>
<dbReference type="PANTHER" id="PTHR44167">
    <property type="entry name" value="OVARIAN-SPECIFIC SERINE/THREONINE-PROTEIN KINASE LOK-RELATED"/>
    <property type="match status" value="1"/>
</dbReference>
<dbReference type="GO" id="GO:0004674">
    <property type="term" value="F:protein serine/threonine kinase activity"/>
    <property type="evidence" value="ECO:0007669"/>
    <property type="project" value="TreeGrafter"/>
</dbReference>
<evidence type="ECO:0000313" key="2">
    <source>
        <dbReference type="EMBL" id="KIM85655.1"/>
    </source>
</evidence>
<dbReference type="InterPro" id="IPR000719">
    <property type="entry name" value="Prot_kinase_dom"/>
</dbReference>
<dbReference type="InParanoid" id="A0A0C3FP64"/>
<dbReference type="GO" id="GO:0005524">
    <property type="term" value="F:ATP binding"/>
    <property type="evidence" value="ECO:0007669"/>
    <property type="project" value="InterPro"/>
</dbReference>
<dbReference type="GO" id="GO:0044773">
    <property type="term" value="P:mitotic DNA damage checkpoint signaling"/>
    <property type="evidence" value="ECO:0007669"/>
    <property type="project" value="TreeGrafter"/>
</dbReference>
<sequence>MPEPGTSTTPKPALMPGIIDRTLLRPAEEFWRDHQKWLQDCGYMLRPRYVPGWQPSWIGKSGKLILEYEDAQIIVGTTIGDATRISDGAYVTLKVVASSINGHEVEIATFLSSQALRTDPHNHCVPIYETLKMPDDDDKTILVMPFLRSWYNPRLQTVGEAVDLFGQLFEGLQFMHKHHVAHRDISDLNVMMDGAMYPNSWHPCNNDLDRFDPSLPAKHYTRSERPPKYYFIDFGLSRRYDPKDGPPLEPIIRGGDKSVPEFQNSNAPCNPFPTDIYYMGNFIREQVLQVYKGLGFMESLVADMVQDDPAKRPSIDEVATRFSIIRKKLGTIKLRSRIGRRTEIFGLVRDLAHIFTSAKYVLQGIDPIPTR</sequence>
<reference evidence="2 3" key="1">
    <citation type="submission" date="2014-04" db="EMBL/GenBank/DDBJ databases">
        <authorList>
            <consortium name="DOE Joint Genome Institute"/>
            <person name="Kuo A."/>
            <person name="Tarkka M."/>
            <person name="Buscot F."/>
            <person name="Kohler A."/>
            <person name="Nagy L.G."/>
            <person name="Floudas D."/>
            <person name="Copeland A."/>
            <person name="Barry K.W."/>
            <person name="Cichocki N."/>
            <person name="Veneault-Fourrey C."/>
            <person name="LaButti K."/>
            <person name="Lindquist E.A."/>
            <person name="Lipzen A."/>
            <person name="Lundell T."/>
            <person name="Morin E."/>
            <person name="Murat C."/>
            <person name="Sun H."/>
            <person name="Tunlid A."/>
            <person name="Henrissat B."/>
            <person name="Grigoriev I.V."/>
            <person name="Hibbett D.S."/>
            <person name="Martin F."/>
            <person name="Nordberg H.P."/>
            <person name="Cantor M.N."/>
            <person name="Hua S.X."/>
        </authorList>
    </citation>
    <scope>NUCLEOTIDE SEQUENCE [LARGE SCALE GENOMIC DNA]</scope>
    <source>
        <strain evidence="2 3">F 1598</strain>
    </source>
</reference>
<dbReference type="Proteomes" id="UP000054166">
    <property type="component" value="Unassembled WGS sequence"/>
</dbReference>
<dbReference type="SMART" id="SM00220">
    <property type="entry name" value="S_TKc"/>
    <property type="match status" value="1"/>
</dbReference>
<reference evidence="3" key="2">
    <citation type="submission" date="2015-01" db="EMBL/GenBank/DDBJ databases">
        <title>Evolutionary Origins and Diversification of the Mycorrhizal Mutualists.</title>
        <authorList>
            <consortium name="DOE Joint Genome Institute"/>
            <consortium name="Mycorrhizal Genomics Consortium"/>
            <person name="Kohler A."/>
            <person name="Kuo A."/>
            <person name="Nagy L.G."/>
            <person name="Floudas D."/>
            <person name="Copeland A."/>
            <person name="Barry K.W."/>
            <person name="Cichocki N."/>
            <person name="Veneault-Fourrey C."/>
            <person name="LaButti K."/>
            <person name="Lindquist E.A."/>
            <person name="Lipzen A."/>
            <person name="Lundell T."/>
            <person name="Morin E."/>
            <person name="Murat C."/>
            <person name="Riley R."/>
            <person name="Ohm R."/>
            <person name="Sun H."/>
            <person name="Tunlid A."/>
            <person name="Henrissat B."/>
            <person name="Grigoriev I.V."/>
            <person name="Hibbett D.S."/>
            <person name="Martin F."/>
        </authorList>
    </citation>
    <scope>NUCLEOTIDE SEQUENCE [LARGE SCALE GENOMIC DNA]</scope>
    <source>
        <strain evidence="3">F 1598</strain>
    </source>
</reference>
<protein>
    <recommendedName>
        <fullName evidence="1">Protein kinase domain-containing protein</fullName>
    </recommendedName>
</protein>
<dbReference type="OrthoDB" id="5987198at2759"/>
<dbReference type="PANTHER" id="PTHR44167:SF24">
    <property type="entry name" value="SERINE_THREONINE-PROTEIN KINASE CHK2"/>
    <property type="match status" value="1"/>
</dbReference>
<feature type="domain" description="Protein kinase" evidence="1">
    <location>
        <begin position="68"/>
        <end position="356"/>
    </location>
</feature>
<evidence type="ECO:0000259" key="1">
    <source>
        <dbReference type="PROSITE" id="PS50011"/>
    </source>
</evidence>
<proteinExistence type="predicted"/>
<organism evidence="2 3">
    <name type="scientific">Piloderma croceum (strain F 1598)</name>
    <dbReference type="NCBI Taxonomy" id="765440"/>
    <lineage>
        <taxon>Eukaryota</taxon>
        <taxon>Fungi</taxon>
        <taxon>Dikarya</taxon>
        <taxon>Basidiomycota</taxon>
        <taxon>Agaricomycotina</taxon>
        <taxon>Agaricomycetes</taxon>
        <taxon>Agaricomycetidae</taxon>
        <taxon>Atheliales</taxon>
        <taxon>Atheliaceae</taxon>
        <taxon>Piloderma</taxon>
    </lineage>
</organism>
<keyword evidence="3" id="KW-1185">Reference proteome</keyword>
<dbReference type="SUPFAM" id="SSF56112">
    <property type="entry name" value="Protein kinase-like (PK-like)"/>
    <property type="match status" value="1"/>
</dbReference>
<dbReference type="InterPro" id="IPR011009">
    <property type="entry name" value="Kinase-like_dom_sf"/>
</dbReference>
<dbReference type="Gene3D" id="1.10.510.10">
    <property type="entry name" value="Transferase(Phosphotransferase) domain 1"/>
    <property type="match status" value="1"/>
</dbReference>
<dbReference type="AlphaFoldDB" id="A0A0C3FP64"/>
<dbReference type="EMBL" id="KN832984">
    <property type="protein sequence ID" value="KIM85655.1"/>
    <property type="molecule type" value="Genomic_DNA"/>
</dbReference>